<evidence type="ECO:0008006" key="3">
    <source>
        <dbReference type="Google" id="ProtNLM"/>
    </source>
</evidence>
<organism evidence="1 2">
    <name type="scientific">Aliiglaciecola litoralis</name>
    <dbReference type="NCBI Taxonomy" id="582857"/>
    <lineage>
        <taxon>Bacteria</taxon>
        <taxon>Pseudomonadati</taxon>
        <taxon>Pseudomonadota</taxon>
        <taxon>Gammaproteobacteria</taxon>
        <taxon>Alteromonadales</taxon>
        <taxon>Alteromonadaceae</taxon>
        <taxon>Aliiglaciecola</taxon>
    </lineage>
</organism>
<protein>
    <recommendedName>
        <fullName evidence="3">Rap1a immunity protein domain-containing protein</fullName>
    </recommendedName>
</protein>
<evidence type="ECO:0000313" key="2">
    <source>
        <dbReference type="Proteomes" id="UP001500359"/>
    </source>
</evidence>
<proteinExistence type="predicted"/>
<name>A0ABN1LUH5_9ALTE</name>
<dbReference type="Proteomes" id="UP001500359">
    <property type="component" value="Unassembled WGS sequence"/>
</dbReference>
<reference evidence="1 2" key="1">
    <citation type="journal article" date="2019" name="Int. J. Syst. Evol. Microbiol.">
        <title>The Global Catalogue of Microorganisms (GCM) 10K type strain sequencing project: providing services to taxonomists for standard genome sequencing and annotation.</title>
        <authorList>
            <consortium name="The Broad Institute Genomics Platform"/>
            <consortium name="The Broad Institute Genome Sequencing Center for Infectious Disease"/>
            <person name="Wu L."/>
            <person name="Ma J."/>
        </authorList>
    </citation>
    <scope>NUCLEOTIDE SEQUENCE [LARGE SCALE GENOMIC DNA]</scope>
    <source>
        <strain evidence="1 2">JCM 15896</strain>
    </source>
</reference>
<keyword evidence="2" id="KW-1185">Reference proteome</keyword>
<dbReference type="RefSeq" id="WP_343862761.1">
    <property type="nucleotide sequence ID" value="NZ_BAAAFD010000033.1"/>
</dbReference>
<dbReference type="EMBL" id="BAAAFD010000033">
    <property type="protein sequence ID" value="GAA0860452.1"/>
    <property type="molecule type" value="Genomic_DNA"/>
</dbReference>
<sequence length="108" mass="12314">MKVFIIFLIFISTVSNAEEVKKVEGEKIGYSCFKEPSWPNDKNISYLCVFELNTVSPFYDDDKRNKIVKNFVGSIKKDCKVSEGIEMVEANSVADHGMFLMAYHVSCK</sequence>
<accession>A0ABN1LUH5</accession>
<evidence type="ECO:0000313" key="1">
    <source>
        <dbReference type="EMBL" id="GAA0860452.1"/>
    </source>
</evidence>
<gene>
    <name evidence="1" type="ORF">GCM10009114_37390</name>
</gene>
<comment type="caution">
    <text evidence="1">The sequence shown here is derived from an EMBL/GenBank/DDBJ whole genome shotgun (WGS) entry which is preliminary data.</text>
</comment>